<dbReference type="Proteomes" id="UP000050761">
    <property type="component" value="Unassembled WGS sequence"/>
</dbReference>
<organism evidence="1 2">
    <name type="scientific">Heligmosomoides polygyrus</name>
    <name type="common">Parasitic roundworm</name>
    <dbReference type="NCBI Taxonomy" id="6339"/>
    <lineage>
        <taxon>Eukaryota</taxon>
        <taxon>Metazoa</taxon>
        <taxon>Ecdysozoa</taxon>
        <taxon>Nematoda</taxon>
        <taxon>Chromadorea</taxon>
        <taxon>Rhabditida</taxon>
        <taxon>Rhabditina</taxon>
        <taxon>Rhabditomorpha</taxon>
        <taxon>Strongyloidea</taxon>
        <taxon>Heligmosomidae</taxon>
        <taxon>Heligmosomoides</taxon>
    </lineage>
</organism>
<evidence type="ECO:0000313" key="1">
    <source>
        <dbReference type="Proteomes" id="UP000050761"/>
    </source>
</evidence>
<evidence type="ECO:0000313" key="2">
    <source>
        <dbReference type="WBParaSite" id="HPBE_0002156701-mRNA-1"/>
    </source>
</evidence>
<protein>
    <submittedName>
        <fullName evidence="2">Transposase</fullName>
    </submittedName>
</protein>
<dbReference type="AlphaFoldDB" id="A0A183GGH2"/>
<reference evidence="2" key="1">
    <citation type="submission" date="2019-09" db="UniProtKB">
        <authorList>
            <consortium name="WormBaseParasite"/>
        </authorList>
    </citation>
    <scope>IDENTIFICATION</scope>
</reference>
<name>A0A183GGH2_HELPZ</name>
<proteinExistence type="predicted"/>
<dbReference type="WBParaSite" id="HPBE_0002156701-mRNA-1">
    <property type="protein sequence ID" value="HPBE_0002156701-mRNA-1"/>
    <property type="gene ID" value="HPBE_0002156701"/>
</dbReference>
<keyword evidence="1" id="KW-1185">Reference proteome</keyword>
<accession>A0A183GGH2</accession>
<sequence length="157" mass="18142">LLISNFELRLFFVMVFDADDMPRCACVFISQSGDKVALFEKLRSVSTAPIDTIVTDCSPDWPPLLEAYFGNEAYSADFQIAEWHLLSEWAMRIDEMVSNRVDRFAIICALRRWTRATDPTLFEEIVIDIFEAFREMELSSLAQLVDNQLTDPEFAKR</sequence>